<dbReference type="PANTHER" id="PTHR24093:SF369">
    <property type="entry name" value="CALCIUM-TRANSPORTING ATPASE"/>
    <property type="match status" value="1"/>
</dbReference>
<reference evidence="7" key="1">
    <citation type="journal article" date="2022" name="Front. Genet.">
        <title>Chromosome-Scale Assembly of the Dendrobium nobile Genome Provides Insights Into the Molecular Mechanism of the Biosynthesis of the Medicinal Active Ingredient of Dendrobium.</title>
        <authorList>
            <person name="Xu Q."/>
            <person name="Niu S.-C."/>
            <person name="Li K.-L."/>
            <person name="Zheng P.-J."/>
            <person name="Zhang X.-J."/>
            <person name="Jia Y."/>
            <person name="Liu Y."/>
            <person name="Niu Y.-X."/>
            <person name="Yu L.-H."/>
            <person name="Chen D.-F."/>
            <person name="Zhang G.-Q."/>
        </authorList>
    </citation>
    <scope>NUCLEOTIDE SEQUENCE</scope>
    <source>
        <tissue evidence="7">Leaf</tissue>
    </source>
</reference>
<evidence type="ECO:0000256" key="5">
    <source>
        <dbReference type="ARBA" id="ARBA00023136"/>
    </source>
</evidence>
<evidence type="ECO:0000256" key="2">
    <source>
        <dbReference type="ARBA" id="ARBA00022692"/>
    </source>
</evidence>
<dbReference type="PANTHER" id="PTHR24093">
    <property type="entry name" value="CATION TRANSPORTING ATPASE"/>
    <property type="match status" value="1"/>
</dbReference>
<keyword evidence="4 6" id="KW-1133">Transmembrane helix</keyword>
<evidence type="ECO:0000256" key="3">
    <source>
        <dbReference type="ARBA" id="ARBA00022842"/>
    </source>
</evidence>
<dbReference type="InterPro" id="IPR036640">
    <property type="entry name" value="ABC1_TM_sf"/>
</dbReference>
<dbReference type="GO" id="GO:0012505">
    <property type="term" value="C:endomembrane system"/>
    <property type="evidence" value="ECO:0007669"/>
    <property type="project" value="UniProtKB-SubCell"/>
</dbReference>
<evidence type="ECO:0000313" key="8">
    <source>
        <dbReference type="Proteomes" id="UP000829196"/>
    </source>
</evidence>
<dbReference type="SUPFAM" id="SSF81665">
    <property type="entry name" value="Calcium ATPase, transmembrane domain M"/>
    <property type="match status" value="1"/>
</dbReference>
<dbReference type="InterPro" id="IPR023298">
    <property type="entry name" value="ATPase_P-typ_TM_dom_sf"/>
</dbReference>
<dbReference type="EMBL" id="JAGYWB010000003">
    <property type="protein sequence ID" value="KAI0526843.1"/>
    <property type="molecule type" value="Genomic_DNA"/>
</dbReference>
<dbReference type="SUPFAM" id="SSF90123">
    <property type="entry name" value="ABC transporter transmembrane region"/>
    <property type="match status" value="1"/>
</dbReference>
<dbReference type="InterPro" id="IPR018303">
    <property type="entry name" value="ATPase_P-typ_P_site"/>
</dbReference>
<protein>
    <submittedName>
        <fullName evidence="7">Uncharacterized protein</fullName>
    </submittedName>
</protein>
<name>A0A8T3C776_DENNO</name>
<dbReference type="Gene3D" id="1.20.1110.10">
    <property type="entry name" value="Calcium-transporting ATPase, transmembrane domain"/>
    <property type="match status" value="1"/>
</dbReference>
<dbReference type="Gene3D" id="1.20.1560.10">
    <property type="entry name" value="ABC transporter type 1, transmembrane domain"/>
    <property type="match status" value="1"/>
</dbReference>
<dbReference type="AlphaFoldDB" id="A0A8T3C776"/>
<sequence>MRFDHSRQRHRATQSFSHVTAAVSRRQVLLYLMRLMDLYEKSCDTFALQYGDFVAHKKGHTSVKDAVDGAVKILTVAVTIMVVAVPKGLPLAVTLILAYSMIKMMANKALLRRLSTCEMIGSTTTICNDKTGTLTLNQKYYMASSRELVCIVSIQKSPIINIFGESIAGASTIRGFGQEKRFIKRNLYLLDCFSRPFFCSLAAIEWLCLRSLQGEHANSSPWCNLRVSWW</sequence>
<keyword evidence="2 6" id="KW-0812">Transmembrane</keyword>
<evidence type="ECO:0000256" key="4">
    <source>
        <dbReference type="ARBA" id="ARBA00022989"/>
    </source>
</evidence>
<dbReference type="PROSITE" id="PS00154">
    <property type="entry name" value="ATPASE_E1_E2"/>
    <property type="match status" value="1"/>
</dbReference>
<proteinExistence type="predicted"/>
<dbReference type="GO" id="GO:0005886">
    <property type="term" value="C:plasma membrane"/>
    <property type="evidence" value="ECO:0007669"/>
    <property type="project" value="TreeGrafter"/>
</dbReference>
<dbReference type="GO" id="GO:0005388">
    <property type="term" value="F:P-type calcium transporter activity"/>
    <property type="evidence" value="ECO:0007669"/>
    <property type="project" value="TreeGrafter"/>
</dbReference>
<keyword evidence="3" id="KW-0460">Magnesium</keyword>
<comment type="caution">
    <text evidence="7">The sequence shown here is derived from an EMBL/GenBank/DDBJ whole genome shotgun (WGS) entry which is preliminary data.</text>
</comment>
<accession>A0A8T3C776</accession>
<dbReference type="OrthoDB" id="3352408at2759"/>
<organism evidence="7 8">
    <name type="scientific">Dendrobium nobile</name>
    <name type="common">Orchid</name>
    <dbReference type="NCBI Taxonomy" id="94219"/>
    <lineage>
        <taxon>Eukaryota</taxon>
        <taxon>Viridiplantae</taxon>
        <taxon>Streptophyta</taxon>
        <taxon>Embryophyta</taxon>
        <taxon>Tracheophyta</taxon>
        <taxon>Spermatophyta</taxon>
        <taxon>Magnoliopsida</taxon>
        <taxon>Liliopsida</taxon>
        <taxon>Asparagales</taxon>
        <taxon>Orchidaceae</taxon>
        <taxon>Epidendroideae</taxon>
        <taxon>Malaxideae</taxon>
        <taxon>Dendrobiinae</taxon>
        <taxon>Dendrobium</taxon>
    </lineage>
</organism>
<keyword evidence="5 6" id="KW-0472">Membrane</keyword>
<dbReference type="GO" id="GO:0005524">
    <property type="term" value="F:ATP binding"/>
    <property type="evidence" value="ECO:0007669"/>
    <property type="project" value="InterPro"/>
</dbReference>
<comment type="subcellular location">
    <subcellularLocation>
        <location evidence="1">Endomembrane system</location>
        <topology evidence="1">Multi-pass membrane protein</topology>
    </subcellularLocation>
</comment>
<evidence type="ECO:0000313" key="7">
    <source>
        <dbReference type="EMBL" id="KAI0526843.1"/>
    </source>
</evidence>
<gene>
    <name evidence="7" type="ORF">KFK09_002435</name>
</gene>
<evidence type="ECO:0000256" key="6">
    <source>
        <dbReference type="SAM" id="Phobius"/>
    </source>
</evidence>
<dbReference type="Proteomes" id="UP000829196">
    <property type="component" value="Unassembled WGS sequence"/>
</dbReference>
<evidence type="ECO:0000256" key="1">
    <source>
        <dbReference type="ARBA" id="ARBA00004127"/>
    </source>
</evidence>
<feature type="transmembrane region" description="Helical" evidence="6">
    <location>
        <begin position="91"/>
        <end position="111"/>
    </location>
</feature>
<keyword evidence="8" id="KW-1185">Reference proteome</keyword>